<evidence type="ECO:0000313" key="2">
    <source>
        <dbReference type="Proteomes" id="UP000025229"/>
    </source>
</evidence>
<proteinExistence type="predicted"/>
<gene>
    <name evidence="1" type="ORF">RradSPS_0046</name>
</gene>
<keyword evidence="2" id="KW-1185">Reference proteome</keyword>
<accession>A0A023WZT6</accession>
<dbReference type="EMBL" id="CP007514">
    <property type="protein sequence ID" value="AHY45329.1"/>
    <property type="molecule type" value="Genomic_DNA"/>
</dbReference>
<dbReference type="AlphaFoldDB" id="A0A023WZT6"/>
<reference evidence="1" key="1">
    <citation type="submission" date="2014-03" db="EMBL/GenBank/DDBJ databases">
        <title>Complete genome sequence of the Radio-Resistant Rubrobacter radiotolerans RSPS-4.</title>
        <authorList>
            <person name="Egas C.C."/>
            <person name="Barroso C.C."/>
            <person name="Froufe H.J.C."/>
            <person name="Pacheco J.J."/>
            <person name="Albuquerque L.L."/>
            <person name="da Costa M.M.S."/>
        </authorList>
    </citation>
    <scope>NUCLEOTIDE SEQUENCE [LARGE SCALE GENOMIC DNA]</scope>
    <source>
        <strain evidence="1">RSPS-4</strain>
    </source>
</reference>
<dbReference type="STRING" id="42256.RradSPS_0046"/>
<protein>
    <submittedName>
        <fullName evidence="1">Uncharacterized protein</fullName>
    </submittedName>
</protein>
<organism evidence="1 2">
    <name type="scientific">Rubrobacter radiotolerans</name>
    <name type="common">Arthrobacter radiotolerans</name>
    <dbReference type="NCBI Taxonomy" id="42256"/>
    <lineage>
        <taxon>Bacteria</taxon>
        <taxon>Bacillati</taxon>
        <taxon>Actinomycetota</taxon>
        <taxon>Rubrobacteria</taxon>
        <taxon>Rubrobacterales</taxon>
        <taxon>Rubrobacteraceae</taxon>
        <taxon>Rubrobacter</taxon>
    </lineage>
</organism>
<sequence>MLEDRYVFFMHKMHASLRGTAMVGCQAEETGVVRRVAG</sequence>
<dbReference type="KEGG" id="rrd:RradSPS_0046"/>
<dbReference type="HOGENOM" id="CLU_3332546_0_0_11"/>
<name>A0A023WZT6_RUBRA</name>
<dbReference type="Proteomes" id="UP000025229">
    <property type="component" value="Chromosome"/>
</dbReference>
<evidence type="ECO:0000313" key="1">
    <source>
        <dbReference type="EMBL" id="AHY45329.1"/>
    </source>
</evidence>